<evidence type="ECO:0000313" key="3">
    <source>
        <dbReference type="Proteomes" id="UP000672602"/>
    </source>
</evidence>
<gene>
    <name evidence="2" type="ORF">KAJ83_01320</name>
</gene>
<dbReference type="GO" id="GO:0008757">
    <property type="term" value="F:S-adenosylmethionine-dependent methyltransferase activity"/>
    <property type="evidence" value="ECO:0007669"/>
    <property type="project" value="InterPro"/>
</dbReference>
<sequence>MSETQKTKEAQYQVIVEAAKERGVERFGLRSSESWYEDPKHLVFRLSRYKFVAKMLQGRRHVLEVGCGDAFGIRIVQAEVENLTAIDFDPVFIQDVNDRMVERWHFDARVHDMLDGPVPGSFDAVYSLDVLEHIEPKDERVFLENSFGNLEKNGCAVIGVPSLESQVYASPQSKEGHINCKTGPELKALLQNYFHNVFMFSMNDEVVHTGFHKMAHYNFAVCAGLR</sequence>
<accession>A0A8J7RVU8</accession>
<protein>
    <submittedName>
        <fullName evidence="2">Class I SAM-dependent methyltransferase</fullName>
    </submittedName>
</protein>
<comment type="caution">
    <text evidence="2">The sequence shown here is derived from an EMBL/GenBank/DDBJ whole genome shotgun (WGS) entry which is preliminary data.</text>
</comment>
<dbReference type="Pfam" id="PF08241">
    <property type="entry name" value="Methyltransf_11"/>
    <property type="match status" value="1"/>
</dbReference>
<dbReference type="Gene3D" id="3.40.50.150">
    <property type="entry name" value="Vaccinia Virus protein VP39"/>
    <property type="match status" value="1"/>
</dbReference>
<dbReference type="PANTHER" id="PTHR43861">
    <property type="entry name" value="TRANS-ACONITATE 2-METHYLTRANSFERASE-RELATED"/>
    <property type="match status" value="1"/>
</dbReference>
<keyword evidence="2" id="KW-0808">Transferase</keyword>
<keyword evidence="2" id="KW-0489">Methyltransferase</keyword>
<dbReference type="InterPro" id="IPR013216">
    <property type="entry name" value="Methyltransf_11"/>
</dbReference>
<name>A0A8J7RVU8_9PROT</name>
<evidence type="ECO:0000259" key="1">
    <source>
        <dbReference type="Pfam" id="PF08241"/>
    </source>
</evidence>
<dbReference type="CDD" id="cd02440">
    <property type="entry name" value="AdoMet_MTases"/>
    <property type="match status" value="1"/>
</dbReference>
<dbReference type="GO" id="GO:0032259">
    <property type="term" value="P:methylation"/>
    <property type="evidence" value="ECO:0007669"/>
    <property type="project" value="UniProtKB-KW"/>
</dbReference>
<organism evidence="2 3">
    <name type="scientific">Marivibrio halodurans</name>
    <dbReference type="NCBI Taxonomy" id="2039722"/>
    <lineage>
        <taxon>Bacteria</taxon>
        <taxon>Pseudomonadati</taxon>
        <taxon>Pseudomonadota</taxon>
        <taxon>Alphaproteobacteria</taxon>
        <taxon>Rhodospirillales</taxon>
        <taxon>Rhodospirillaceae</taxon>
        <taxon>Marivibrio</taxon>
    </lineage>
</organism>
<dbReference type="AlphaFoldDB" id="A0A8J7RVU8"/>
<dbReference type="RefSeq" id="WP_210680211.1">
    <property type="nucleotide sequence ID" value="NZ_JAGMWN010000001.1"/>
</dbReference>
<reference evidence="2" key="1">
    <citation type="submission" date="2021-04" db="EMBL/GenBank/DDBJ databases">
        <authorList>
            <person name="Zhang D.-C."/>
        </authorList>
    </citation>
    <scope>NUCLEOTIDE SEQUENCE</scope>
    <source>
        <strain evidence="2">CGMCC 1.15697</strain>
    </source>
</reference>
<dbReference type="EMBL" id="JAGMWN010000001">
    <property type="protein sequence ID" value="MBP5855632.1"/>
    <property type="molecule type" value="Genomic_DNA"/>
</dbReference>
<dbReference type="SUPFAM" id="SSF53335">
    <property type="entry name" value="S-adenosyl-L-methionine-dependent methyltransferases"/>
    <property type="match status" value="1"/>
</dbReference>
<evidence type="ECO:0000313" key="2">
    <source>
        <dbReference type="EMBL" id="MBP5855632.1"/>
    </source>
</evidence>
<dbReference type="PANTHER" id="PTHR43861:SF6">
    <property type="entry name" value="METHYLTRANSFERASE TYPE 11"/>
    <property type="match status" value="1"/>
</dbReference>
<keyword evidence="3" id="KW-1185">Reference proteome</keyword>
<dbReference type="InterPro" id="IPR029063">
    <property type="entry name" value="SAM-dependent_MTases_sf"/>
</dbReference>
<feature type="domain" description="Methyltransferase type 11" evidence="1">
    <location>
        <begin position="63"/>
        <end position="157"/>
    </location>
</feature>
<proteinExistence type="predicted"/>
<dbReference type="Proteomes" id="UP000672602">
    <property type="component" value="Unassembled WGS sequence"/>
</dbReference>